<gene>
    <name evidence="4" type="ORF">ACFQ4P_06945</name>
</gene>
<dbReference type="InterPro" id="IPR052901">
    <property type="entry name" value="Bact_TGase-like"/>
</dbReference>
<feature type="transmembrane region" description="Helical" evidence="2">
    <location>
        <begin position="62"/>
        <end position="79"/>
    </location>
</feature>
<dbReference type="InterPro" id="IPR002931">
    <property type="entry name" value="Transglutaminase-like"/>
</dbReference>
<sequence length="729" mass="79755">MRHEKALTKWLAAVFTGWLLLIFLGPYLEINAVTQPRVLYVVGAIDLAMIVWASLRPKRWPVPVLIGAASTIIGLWRLVPLDRGLTLGWAQRYASVLWSTGYSFFTTGGIDMPTVLSVSWVLLLTIALGLLTIVWRQYLIAALAVFAYLTAVTIFGGTDQRAAYVQLLVAVLLMTLWQHGTLASRNGRIVALVLAAVVAGGLPLLAGTLNDRLTNATVEVRNRLNDAGFFEKLNAYAQRGARTGFTENDETLGGPVYDDTTKVLEVQEDDANYMRVEVKTDYTGRGWNNRRLRWNRGAYGRTLGRNATGLVVEDEAAELTYPTHGTSVIITAETGHEYTPLPYGQLTITDSEPGSWRDLYFDNDSERLLNSGVSRMEMTQRAKPVTVAGLEAVGDVETIGFSDELAVPSTVPKRVRTLAKKVTKSATTQYAKVKAVEDFLSMDPQFVYSKVDTPNTPKGRDYVDYFLFTSRIGYCDNFSTAMVIMLRTLGIPARWAKGFNAGSVTGTADNGQSIYTVTNANAHSWPEVYFGDYGWLPFEPTPGFYNAAEPQATADDAASSSSSAAASTSSSSSTSTSSSSSASSSATSSSTATARTQSTRRLNGGWLIALAIVLVLGLLLGLPKLPALLLLVLGRGLTTRNFAGRYRWLLGTMRQVMRRSIDQSLQAYAARVDARLESGSALARLTTVYEAQEFGGRPPKNVPRQEYRAVAKALLHSKYSFWHQRGKNK</sequence>
<dbReference type="Proteomes" id="UP001597196">
    <property type="component" value="Unassembled WGS sequence"/>
</dbReference>
<evidence type="ECO:0000256" key="1">
    <source>
        <dbReference type="SAM" id="MobiDB-lite"/>
    </source>
</evidence>
<name>A0ABW4CIK9_9LACO</name>
<dbReference type="RefSeq" id="WP_203626443.1">
    <property type="nucleotide sequence ID" value="NZ_BOLQ01000005.1"/>
</dbReference>
<dbReference type="Pfam" id="PF01841">
    <property type="entry name" value="Transglut_core"/>
    <property type="match status" value="1"/>
</dbReference>
<dbReference type="SUPFAM" id="SSF54001">
    <property type="entry name" value="Cysteine proteinases"/>
    <property type="match status" value="1"/>
</dbReference>
<dbReference type="SMART" id="SM00460">
    <property type="entry name" value="TGc"/>
    <property type="match status" value="1"/>
</dbReference>
<dbReference type="PANTHER" id="PTHR42736">
    <property type="entry name" value="PROTEIN-GLUTAMINE GAMMA-GLUTAMYLTRANSFERASE"/>
    <property type="match status" value="1"/>
</dbReference>
<keyword evidence="2" id="KW-0812">Transmembrane</keyword>
<comment type="caution">
    <text evidence="4">The sequence shown here is derived from an EMBL/GenBank/DDBJ whole genome shotgun (WGS) entry which is preliminary data.</text>
</comment>
<protein>
    <submittedName>
        <fullName evidence="4">Transglutaminase domain-containing protein</fullName>
    </submittedName>
</protein>
<dbReference type="Gene3D" id="3.10.620.30">
    <property type="match status" value="1"/>
</dbReference>
<feature type="domain" description="Transglutaminase-like" evidence="3">
    <location>
        <begin position="467"/>
        <end position="542"/>
    </location>
</feature>
<evidence type="ECO:0000256" key="2">
    <source>
        <dbReference type="SAM" id="Phobius"/>
    </source>
</evidence>
<dbReference type="PANTHER" id="PTHR42736:SF1">
    <property type="entry name" value="PROTEIN-GLUTAMINE GAMMA-GLUTAMYLTRANSFERASE"/>
    <property type="match status" value="1"/>
</dbReference>
<proteinExistence type="predicted"/>
<keyword evidence="5" id="KW-1185">Reference proteome</keyword>
<evidence type="ECO:0000313" key="4">
    <source>
        <dbReference type="EMBL" id="MFD1429981.1"/>
    </source>
</evidence>
<keyword evidence="2" id="KW-1133">Transmembrane helix</keyword>
<feature type="compositionally biased region" description="Low complexity" evidence="1">
    <location>
        <begin position="556"/>
        <end position="594"/>
    </location>
</feature>
<dbReference type="InterPro" id="IPR038765">
    <property type="entry name" value="Papain-like_cys_pep_sf"/>
</dbReference>
<feature type="transmembrane region" description="Helical" evidence="2">
    <location>
        <begin position="189"/>
        <end position="209"/>
    </location>
</feature>
<feature type="region of interest" description="Disordered" evidence="1">
    <location>
        <begin position="556"/>
        <end position="596"/>
    </location>
</feature>
<keyword evidence="2" id="KW-0472">Membrane</keyword>
<feature type="transmembrane region" description="Helical" evidence="2">
    <location>
        <begin position="38"/>
        <end position="55"/>
    </location>
</feature>
<feature type="transmembrane region" description="Helical" evidence="2">
    <location>
        <begin position="7"/>
        <end position="26"/>
    </location>
</feature>
<feature type="transmembrane region" description="Helical" evidence="2">
    <location>
        <begin position="138"/>
        <end position="155"/>
    </location>
</feature>
<evidence type="ECO:0000259" key="3">
    <source>
        <dbReference type="SMART" id="SM00460"/>
    </source>
</evidence>
<reference evidence="5" key="1">
    <citation type="journal article" date="2019" name="Int. J. Syst. Evol. Microbiol.">
        <title>The Global Catalogue of Microorganisms (GCM) 10K type strain sequencing project: providing services to taxonomists for standard genome sequencing and annotation.</title>
        <authorList>
            <consortium name="The Broad Institute Genomics Platform"/>
            <consortium name="The Broad Institute Genome Sequencing Center for Infectious Disease"/>
            <person name="Wu L."/>
            <person name="Ma J."/>
        </authorList>
    </citation>
    <scope>NUCLEOTIDE SEQUENCE [LARGE SCALE GENOMIC DNA]</scope>
    <source>
        <strain evidence="5">CCM 8980</strain>
    </source>
</reference>
<feature type="transmembrane region" description="Helical" evidence="2">
    <location>
        <begin position="606"/>
        <end position="633"/>
    </location>
</feature>
<organism evidence="4 5">
    <name type="scientific">Lacticaseibacillus mingshuiensis</name>
    <dbReference type="NCBI Taxonomy" id="2799574"/>
    <lineage>
        <taxon>Bacteria</taxon>
        <taxon>Bacillati</taxon>
        <taxon>Bacillota</taxon>
        <taxon>Bacilli</taxon>
        <taxon>Lactobacillales</taxon>
        <taxon>Lactobacillaceae</taxon>
        <taxon>Lacticaseibacillus</taxon>
    </lineage>
</organism>
<dbReference type="EMBL" id="JBHTOC010000009">
    <property type="protein sequence ID" value="MFD1429981.1"/>
    <property type="molecule type" value="Genomic_DNA"/>
</dbReference>
<feature type="transmembrane region" description="Helical" evidence="2">
    <location>
        <begin position="112"/>
        <end position="131"/>
    </location>
</feature>
<feature type="transmembrane region" description="Helical" evidence="2">
    <location>
        <begin position="161"/>
        <end position="177"/>
    </location>
</feature>
<evidence type="ECO:0000313" key="5">
    <source>
        <dbReference type="Proteomes" id="UP001597196"/>
    </source>
</evidence>
<accession>A0ABW4CIK9</accession>